<sequence>MISGDSFSRVPMGRWTLPSRAMQAPTRVHIRVCTVWIRAGVKRARGASAERGKGFWTRAGIRRVRRQASGVREDGHLEHLACAGEHLYHLITILDAWACVLTPERAFGCTREHEINLNRQARSFK</sequence>
<name>A0A218W6P6_PUNGR</name>
<evidence type="ECO:0000313" key="2">
    <source>
        <dbReference type="EMBL" id="PKI42440.1"/>
    </source>
</evidence>
<evidence type="ECO:0000313" key="3">
    <source>
        <dbReference type="Proteomes" id="UP000197138"/>
    </source>
</evidence>
<reference evidence="2 4" key="3">
    <citation type="submission" date="2017-11" db="EMBL/GenBank/DDBJ databases">
        <title>De-novo sequencing of pomegranate (Punica granatum L.) genome.</title>
        <authorList>
            <person name="Akparov Z."/>
            <person name="Amiraslanov A."/>
            <person name="Hajiyeva S."/>
            <person name="Abbasov M."/>
            <person name="Kaur K."/>
            <person name="Hamwieh A."/>
            <person name="Solovyev V."/>
            <person name="Salamov A."/>
            <person name="Braich B."/>
            <person name="Kosarev P."/>
            <person name="Mahmoud A."/>
            <person name="Hajiyev E."/>
            <person name="Babayeva S."/>
            <person name="Izzatullayeva V."/>
            <person name="Mammadov A."/>
            <person name="Mammadov A."/>
            <person name="Sharifova S."/>
            <person name="Ojaghi J."/>
            <person name="Eynullazada K."/>
            <person name="Bayramov B."/>
            <person name="Abdulazimova A."/>
            <person name="Shahmuradov I."/>
        </authorList>
    </citation>
    <scope>NUCLEOTIDE SEQUENCE [LARGE SCALE GENOMIC DNA]</scope>
    <source>
        <strain evidence="2">AG2017</strain>
        <strain evidence="4">cv. AG2017</strain>
        <tissue evidence="2">Leaf</tissue>
    </source>
</reference>
<dbReference type="EMBL" id="MTKT01004994">
    <property type="protein sequence ID" value="OWM68435.1"/>
    <property type="molecule type" value="Genomic_DNA"/>
</dbReference>
<keyword evidence="4" id="KW-1185">Reference proteome</keyword>
<reference evidence="3" key="1">
    <citation type="journal article" date="2017" name="Plant J.">
        <title>The pomegranate (Punica granatum L.) genome and the genomics of punicalagin biosynthesis.</title>
        <authorList>
            <person name="Qin G."/>
            <person name="Xu C."/>
            <person name="Ming R."/>
            <person name="Tang H."/>
            <person name="Guyot R."/>
            <person name="Kramer E.M."/>
            <person name="Hu Y."/>
            <person name="Yi X."/>
            <person name="Qi Y."/>
            <person name="Xu X."/>
            <person name="Gao Z."/>
            <person name="Pan H."/>
            <person name="Jian J."/>
            <person name="Tian Y."/>
            <person name="Yue Z."/>
            <person name="Xu Y."/>
        </authorList>
    </citation>
    <scope>NUCLEOTIDE SEQUENCE [LARGE SCALE GENOMIC DNA]</scope>
    <source>
        <strain evidence="3">cv. Dabenzi</strain>
    </source>
</reference>
<evidence type="ECO:0000313" key="4">
    <source>
        <dbReference type="Proteomes" id="UP000233551"/>
    </source>
</evidence>
<gene>
    <name evidence="1" type="ORF">CDL15_Pgr026979</name>
    <name evidence="2" type="ORF">CRG98_037171</name>
</gene>
<reference evidence="1" key="2">
    <citation type="submission" date="2017-06" db="EMBL/GenBank/DDBJ databases">
        <title>The pomegranate genome and the genomics of punicalagin biosynthesis.</title>
        <authorList>
            <person name="Xu C."/>
        </authorList>
    </citation>
    <scope>NUCLEOTIDE SEQUENCE [LARGE SCALE GENOMIC DNA]</scope>
    <source>
        <tissue evidence="1">Fresh leaf</tissue>
    </source>
</reference>
<proteinExistence type="predicted"/>
<dbReference type="Proteomes" id="UP000233551">
    <property type="component" value="Unassembled WGS sequence"/>
</dbReference>
<evidence type="ECO:0000313" key="1">
    <source>
        <dbReference type="EMBL" id="OWM68435.1"/>
    </source>
</evidence>
<dbReference type="Proteomes" id="UP000197138">
    <property type="component" value="Unassembled WGS sequence"/>
</dbReference>
<dbReference type="AlphaFoldDB" id="A0A218W6P6"/>
<accession>A0A218W6P6</accession>
<protein>
    <submittedName>
        <fullName evidence="1">Uncharacterized protein</fullName>
    </submittedName>
</protein>
<dbReference type="EMBL" id="PGOL01003159">
    <property type="protein sequence ID" value="PKI42440.1"/>
    <property type="molecule type" value="Genomic_DNA"/>
</dbReference>
<comment type="caution">
    <text evidence="1">The sequence shown here is derived from an EMBL/GenBank/DDBJ whole genome shotgun (WGS) entry which is preliminary data.</text>
</comment>
<organism evidence="1 3">
    <name type="scientific">Punica granatum</name>
    <name type="common">Pomegranate</name>
    <dbReference type="NCBI Taxonomy" id="22663"/>
    <lineage>
        <taxon>Eukaryota</taxon>
        <taxon>Viridiplantae</taxon>
        <taxon>Streptophyta</taxon>
        <taxon>Embryophyta</taxon>
        <taxon>Tracheophyta</taxon>
        <taxon>Spermatophyta</taxon>
        <taxon>Magnoliopsida</taxon>
        <taxon>eudicotyledons</taxon>
        <taxon>Gunneridae</taxon>
        <taxon>Pentapetalae</taxon>
        <taxon>rosids</taxon>
        <taxon>malvids</taxon>
        <taxon>Myrtales</taxon>
        <taxon>Lythraceae</taxon>
        <taxon>Punica</taxon>
    </lineage>
</organism>